<keyword evidence="3" id="KW-1185">Reference proteome</keyword>
<feature type="region of interest" description="Disordered" evidence="1">
    <location>
        <begin position="65"/>
        <end position="128"/>
    </location>
</feature>
<accession>A0A9N7Z0M9</accession>
<dbReference type="AlphaFoldDB" id="A0A9N7Z0M9"/>
<dbReference type="EMBL" id="CADEAL010003929">
    <property type="protein sequence ID" value="CAB1446900.1"/>
    <property type="molecule type" value="Genomic_DNA"/>
</dbReference>
<evidence type="ECO:0000313" key="3">
    <source>
        <dbReference type="Proteomes" id="UP001153269"/>
    </source>
</evidence>
<reference evidence="2" key="1">
    <citation type="submission" date="2020-03" db="EMBL/GenBank/DDBJ databases">
        <authorList>
            <person name="Weist P."/>
        </authorList>
    </citation>
    <scope>NUCLEOTIDE SEQUENCE</scope>
</reference>
<evidence type="ECO:0000256" key="1">
    <source>
        <dbReference type="SAM" id="MobiDB-lite"/>
    </source>
</evidence>
<name>A0A9N7Z0M9_PLEPL</name>
<evidence type="ECO:0000313" key="2">
    <source>
        <dbReference type="EMBL" id="CAB1446900.1"/>
    </source>
</evidence>
<dbReference type="Proteomes" id="UP001153269">
    <property type="component" value="Unassembled WGS sequence"/>
</dbReference>
<sequence length="128" mass="14034">MTRFCISLLTNPQNTNPDGNMTSFAVRRRRRCPAPGPRDGAKRPLLSLALFPFPWFNERRVAPPRLSSALPPVSSMPPTAEKTRQQRAHGTHTPLEMFVTGGDVETSRAAARASLSDTPSGAPRRGQQ</sequence>
<comment type="caution">
    <text evidence="2">The sequence shown here is derived from an EMBL/GenBank/DDBJ whole genome shotgun (WGS) entry which is preliminary data.</text>
</comment>
<organism evidence="2 3">
    <name type="scientific">Pleuronectes platessa</name>
    <name type="common">European plaice</name>
    <dbReference type="NCBI Taxonomy" id="8262"/>
    <lineage>
        <taxon>Eukaryota</taxon>
        <taxon>Metazoa</taxon>
        <taxon>Chordata</taxon>
        <taxon>Craniata</taxon>
        <taxon>Vertebrata</taxon>
        <taxon>Euteleostomi</taxon>
        <taxon>Actinopterygii</taxon>
        <taxon>Neopterygii</taxon>
        <taxon>Teleostei</taxon>
        <taxon>Neoteleostei</taxon>
        <taxon>Acanthomorphata</taxon>
        <taxon>Carangaria</taxon>
        <taxon>Pleuronectiformes</taxon>
        <taxon>Pleuronectoidei</taxon>
        <taxon>Pleuronectidae</taxon>
        <taxon>Pleuronectes</taxon>
    </lineage>
</organism>
<gene>
    <name evidence="2" type="ORF">PLEPLA_LOCUS34612</name>
</gene>
<proteinExistence type="predicted"/>
<protein>
    <submittedName>
        <fullName evidence="2">Uncharacterized protein</fullName>
    </submittedName>
</protein>